<proteinExistence type="predicted"/>
<evidence type="ECO:0000313" key="1">
    <source>
        <dbReference type="EMBL" id="QJA83865.1"/>
    </source>
</evidence>
<accession>A0A6M3KR14</accession>
<organism evidence="1">
    <name type="scientific">viral metagenome</name>
    <dbReference type="NCBI Taxonomy" id="1070528"/>
    <lineage>
        <taxon>unclassified sequences</taxon>
        <taxon>metagenomes</taxon>
        <taxon>organismal metagenomes</taxon>
    </lineage>
</organism>
<name>A0A6M3KR14_9ZZZZ</name>
<gene>
    <name evidence="1" type="ORF">MM415A00250_0043</name>
</gene>
<dbReference type="EMBL" id="MT142519">
    <property type="protein sequence ID" value="QJA83865.1"/>
    <property type="molecule type" value="Genomic_DNA"/>
</dbReference>
<sequence>MIEKIVAALETVPEKNLLIVELLNQVTSAEGKINYKRLKAEQTRVNLAVAEAISYSNATINAVEAVKKMMNSGGELI</sequence>
<reference evidence="1" key="1">
    <citation type="submission" date="2020-03" db="EMBL/GenBank/DDBJ databases">
        <title>The deep terrestrial virosphere.</title>
        <authorList>
            <person name="Holmfeldt K."/>
            <person name="Nilsson E."/>
            <person name="Simone D."/>
            <person name="Lopez-Fernandez M."/>
            <person name="Wu X."/>
            <person name="de Brujin I."/>
            <person name="Lundin D."/>
            <person name="Andersson A."/>
            <person name="Bertilsson S."/>
            <person name="Dopson M."/>
        </authorList>
    </citation>
    <scope>NUCLEOTIDE SEQUENCE</scope>
    <source>
        <strain evidence="1">MM415A00250</strain>
    </source>
</reference>
<dbReference type="AlphaFoldDB" id="A0A6M3KR14"/>
<protein>
    <submittedName>
        <fullName evidence="1">Uncharacterized protein</fullName>
    </submittedName>
</protein>